<reference evidence="1 2" key="1">
    <citation type="submission" date="2017-02" db="EMBL/GenBank/DDBJ databases">
        <title>Complete genome sequence of Brachyspira hampsonii genomovar I strain NSH-16 (ATCC BAA-2463).</title>
        <authorList>
            <person name="Mirajkar N.S."/>
            <person name="Gebhart C.J."/>
        </authorList>
    </citation>
    <scope>NUCLEOTIDE SEQUENCE [LARGE SCALE GENOMIC DNA]</scope>
    <source>
        <strain evidence="1 2">NSH-16</strain>
    </source>
</reference>
<name>A0AAC9XLB0_9SPIR</name>
<dbReference type="AlphaFoldDB" id="A0AAC9XLB0"/>
<accession>A0AAC9XLB0</accession>
<keyword evidence="2" id="KW-1185">Reference proteome</keyword>
<evidence type="ECO:0000313" key="2">
    <source>
        <dbReference type="Proteomes" id="UP000264880"/>
    </source>
</evidence>
<organism evidence="1 2">
    <name type="scientific">Brachyspira hampsonii</name>
    <dbReference type="NCBI Taxonomy" id="1287055"/>
    <lineage>
        <taxon>Bacteria</taxon>
        <taxon>Pseudomonadati</taxon>
        <taxon>Spirochaetota</taxon>
        <taxon>Spirochaetia</taxon>
        <taxon>Brachyspirales</taxon>
        <taxon>Brachyspiraceae</taxon>
        <taxon>Brachyspira</taxon>
    </lineage>
</organism>
<gene>
    <name evidence="1" type="ORF">BHAMNSH16_11965</name>
</gene>
<dbReference type="RefSeq" id="WP_069731511.1">
    <property type="nucleotide sequence ID" value="NZ_CP019914.1"/>
</dbReference>
<dbReference type="KEGG" id="bhp:BHAMNSH16_11965"/>
<evidence type="ECO:0000313" key="1">
    <source>
        <dbReference type="EMBL" id="ASJ22316.1"/>
    </source>
</evidence>
<dbReference type="Proteomes" id="UP000264880">
    <property type="component" value="Chromosome"/>
</dbReference>
<sequence length="115" mass="13915">MKKLILFLVMYINIFAIDIKYPTGYTQYSIDLTKYNSANSFIEDFSKLFNGAINNSLFGFYIKIEYIDSFYKEFSEWCDTFVFIELSKKYCKKFNVRMTYVYINDNDIRIYFVKN</sequence>
<protein>
    <submittedName>
        <fullName evidence="1">Uncharacterized protein</fullName>
    </submittedName>
</protein>
<dbReference type="EMBL" id="CP019914">
    <property type="protein sequence ID" value="ASJ22316.1"/>
    <property type="molecule type" value="Genomic_DNA"/>
</dbReference>
<proteinExistence type="predicted"/>